<feature type="non-terminal residue" evidence="1">
    <location>
        <position position="106"/>
    </location>
</feature>
<reference evidence="1" key="1">
    <citation type="journal article" date="2013" name="BMC Genomics">
        <title>Unscrambling butterfly oogenesis.</title>
        <authorList>
            <person name="Carter J.M."/>
            <person name="Baker S.C."/>
            <person name="Pink R."/>
            <person name="Carter D.R."/>
            <person name="Collins A."/>
            <person name="Tomlin J."/>
            <person name="Gibbs M."/>
            <person name="Breuker C.J."/>
        </authorList>
    </citation>
    <scope>NUCLEOTIDE SEQUENCE</scope>
    <source>
        <tissue evidence="1">Ovary</tissue>
    </source>
</reference>
<sequence length="106" mass="12044">MLGYGDIKPIPRNGLTIGAPSFSAVWLTSHVRSLGDQTRENSDINYKSQIALAGHPSLNLQLLRQQRSPLCLGDRSKYLNYSKPYIKGFHYSCKKMFCKIKFLHLT</sequence>
<proteinExistence type="predicted"/>
<organism evidence="1">
    <name type="scientific">Pararge aegeria</name>
    <name type="common">speckled wood butterfly</name>
    <dbReference type="NCBI Taxonomy" id="116150"/>
    <lineage>
        <taxon>Eukaryota</taxon>
        <taxon>Metazoa</taxon>
        <taxon>Ecdysozoa</taxon>
        <taxon>Arthropoda</taxon>
        <taxon>Hexapoda</taxon>
        <taxon>Insecta</taxon>
        <taxon>Pterygota</taxon>
        <taxon>Neoptera</taxon>
        <taxon>Endopterygota</taxon>
        <taxon>Lepidoptera</taxon>
        <taxon>Glossata</taxon>
        <taxon>Ditrysia</taxon>
        <taxon>Papilionoidea</taxon>
        <taxon>Nymphalidae</taxon>
        <taxon>Satyrinae</taxon>
        <taxon>Satyrini</taxon>
        <taxon>Parargina</taxon>
        <taxon>Pararge</taxon>
    </lineage>
</organism>
<name>S4PWH3_9NEOP</name>
<evidence type="ECO:0000313" key="1">
    <source>
        <dbReference type="EMBL" id="JAA85772.1"/>
    </source>
</evidence>
<dbReference type="EMBL" id="GAIX01006788">
    <property type="protein sequence ID" value="JAA85772.1"/>
    <property type="molecule type" value="Transcribed_RNA"/>
</dbReference>
<protein>
    <submittedName>
        <fullName evidence="1">Uncharacterized protein</fullName>
    </submittedName>
</protein>
<dbReference type="AlphaFoldDB" id="S4PWH3"/>
<accession>S4PWH3</accession>
<reference evidence="1" key="2">
    <citation type="submission" date="2013-05" db="EMBL/GenBank/DDBJ databases">
        <authorList>
            <person name="Carter J.-M."/>
            <person name="Baker S.C."/>
            <person name="Pink R."/>
            <person name="Carter D.R.F."/>
            <person name="Collins A."/>
            <person name="Tomlin J."/>
            <person name="Gibbs M."/>
            <person name="Breuker C.J."/>
        </authorList>
    </citation>
    <scope>NUCLEOTIDE SEQUENCE</scope>
    <source>
        <tissue evidence="1">Ovary</tissue>
    </source>
</reference>